<dbReference type="RefSeq" id="WP_007904034.1">
    <property type="nucleotide sequence ID" value="NZ_ADVG01000001.1"/>
</dbReference>
<dbReference type="EMBL" id="ADVG01000001">
    <property type="protein sequence ID" value="EFH88204.1"/>
    <property type="molecule type" value="Genomic_DNA"/>
</dbReference>
<accession>D6TCU0</accession>
<gene>
    <name evidence="1" type="ORF">Krac_9617</name>
</gene>
<reference evidence="1 2" key="1">
    <citation type="journal article" date="2011" name="Stand. Genomic Sci.">
        <title>Non-contiguous finished genome sequence and contextual data of the filamentous soil bacterium Ktedonobacter racemifer type strain (SOSP1-21).</title>
        <authorList>
            <person name="Chang Y.J."/>
            <person name="Land M."/>
            <person name="Hauser L."/>
            <person name="Chertkov O."/>
            <person name="Del Rio T.G."/>
            <person name="Nolan M."/>
            <person name="Copeland A."/>
            <person name="Tice H."/>
            <person name="Cheng J.F."/>
            <person name="Lucas S."/>
            <person name="Han C."/>
            <person name="Goodwin L."/>
            <person name="Pitluck S."/>
            <person name="Ivanova N."/>
            <person name="Ovchinikova G."/>
            <person name="Pati A."/>
            <person name="Chen A."/>
            <person name="Palaniappan K."/>
            <person name="Mavromatis K."/>
            <person name="Liolios K."/>
            <person name="Brettin T."/>
            <person name="Fiebig A."/>
            <person name="Rohde M."/>
            <person name="Abt B."/>
            <person name="Goker M."/>
            <person name="Detter J.C."/>
            <person name="Woyke T."/>
            <person name="Bristow J."/>
            <person name="Eisen J.A."/>
            <person name="Markowitz V."/>
            <person name="Hugenholtz P."/>
            <person name="Kyrpides N.C."/>
            <person name="Klenk H.P."/>
            <person name="Lapidus A."/>
        </authorList>
    </citation>
    <scope>NUCLEOTIDE SEQUENCE [LARGE SCALE GENOMIC DNA]</scope>
    <source>
        <strain evidence="2">DSM 44963</strain>
    </source>
</reference>
<dbReference type="Proteomes" id="UP000004508">
    <property type="component" value="Unassembled WGS sequence"/>
</dbReference>
<keyword evidence="2" id="KW-1185">Reference proteome</keyword>
<proteinExistence type="predicted"/>
<protein>
    <submittedName>
        <fullName evidence="1">Uncharacterized protein</fullName>
    </submittedName>
</protein>
<dbReference type="InParanoid" id="D6TCU0"/>
<organism evidence="1 2">
    <name type="scientific">Ktedonobacter racemifer DSM 44963</name>
    <dbReference type="NCBI Taxonomy" id="485913"/>
    <lineage>
        <taxon>Bacteria</taxon>
        <taxon>Bacillati</taxon>
        <taxon>Chloroflexota</taxon>
        <taxon>Ktedonobacteria</taxon>
        <taxon>Ktedonobacterales</taxon>
        <taxon>Ktedonobacteraceae</taxon>
        <taxon>Ktedonobacter</taxon>
    </lineage>
</organism>
<dbReference type="AlphaFoldDB" id="D6TCU0"/>
<evidence type="ECO:0000313" key="2">
    <source>
        <dbReference type="Proteomes" id="UP000004508"/>
    </source>
</evidence>
<name>D6TCU0_KTERA</name>
<comment type="caution">
    <text evidence="1">The sequence shown here is derived from an EMBL/GenBank/DDBJ whole genome shotgun (WGS) entry which is preliminary data.</text>
</comment>
<evidence type="ECO:0000313" key="1">
    <source>
        <dbReference type="EMBL" id="EFH88204.1"/>
    </source>
</evidence>
<sequence length="243" mass="27733">MNVIREQGGLEKTIDLSGKQIEAYRIHAEPRSLALNSQLRIRLTHRGIHIAFREGQIISLEAYFERQAEVSFYRQYYGFSEKRIRAGLIHVLEYRRTEHENIEDKKSMLVPLWPGHMLAKSCEALHQGEPIQLEPIELHALNAFSFLSLATLYIQEHFGGCLAFMNLLGTSVDMQGINEPALKEGQEVSPLFAGGLMQFLLNYVLNRDNARDDLDAFRSYLERAGMASLAAPLLLSERHNLHE</sequence>
<dbReference type="STRING" id="485913.Krac_9617"/>